<comment type="caution">
    <text evidence="1">The sequence shown here is derived from an EMBL/GenBank/DDBJ whole genome shotgun (WGS) entry which is preliminary data.</text>
</comment>
<gene>
    <name evidence="1" type="ORF">GTOL_12860</name>
</gene>
<protein>
    <recommendedName>
        <fullName evidence="3">Rubrerythrin</fullName>
    </recommendedName>
</protein>
<dbReference type="Proteomes" id="UP000742786">
    <property type="component" value="Unassembled WGS sequence"/>
</dbReference>
<organism evidence="1 2">
    <name type="scientific">Georgfuchsia toluolica</name>
    <dbReference type="NCBI Taxonomy" id="424218"/>
    <lineage>
        <taxon>Bacteria</taxon>
        <taxon>Pseudomonadati</taxon>
        <taxon>Pseudomonadota</taxon>
        <taxon>Betaproteobacteria</taxon>
        <taxon>Nitrosomonadales</taxon>
        <taxon>Sterolibacteriaceae</taxon>
        <taxon>Georgfuchsia</taxon>
    </lineage>
</organism>
<dbReference type="AlphaFoldDB" id="A0A916J6R6"/>
<dbReference type="InterPro" id="IPR012347">
    <property type="entry name" value="Ferritin-like"/>
</dbReference>
<name>A0A916J6R6_9PROT</name>
<keyword evidence="2" id="KW-1185">Reference proteome</keyword>
<reference evidence="1" key="1">
    <citation type="submission" date="2021-04" db="EMBL/GenBank/DDBJ databases">
        <authorList>
            <person name="Hornung B."/>
        </authorList>
    </citation>
    <scope>NUCLEOTIDE SEQUENCE</scope>
    <source>
        <strain evidence="1">G5G6</strain>
    </source>
</reference>
<sequence length="211" mass="23782">MTTCPKCHRPIEGDEPYICCANLELSWKCGTCGKVSEGFAFPYGMCPYCKGKLGILEREPFDDRKSMDAIRAAFEIELGGQAFYKRAASESKDLILRELFGRFAAMEQEHIETLSKRYHADLPPPAEDFQIDRSAIFAGVQRKPDDPENLFRIAIALEERAVKFFSEQGSNSPEGSVEQDLYMELAAEEREHVALLTTECERWKAGKAGLL</sequence>
<dbReference type="InterPro" id="IPR009078">
    <property type="entry name" value="Ferritin-like_SF"/>
</dbReference>
<proteinExistence type="predicted"/>
<evidence type="ECO:0000313" key="2">
    <source>
        <dbReference type="Proteomes" id="UP000742786"/>
    </source>
</evidence>
<dbReference type="RefSeq" id="WP_220636764.1">
    <property type="nucleotide sequence ID" value="NZ_CAJQUM010000001.1"/>
</dbReference>
<evidence type="ECO:0000313" key="1">
    <source>
        <dbReference type="EMBL" id="CAG4884977.1"/>
    </source>
</evidence>
<dbReference type="EMBL" id="CAJQUM010000001">
    <property type="protein sequence ID" value="CAG4884977.1"/>
    <property type="molecule type" value="Genomic_DNA"/>
</dbReference>
<dbReference type="CDD" id="cd01045">
    <property type="entry name" value="Ferritin_like_AB"/>
    <property type="match status" value="1"/>
</dbReference>
<dbReference type="SUPFAM" id="SSF47240">
    <property type="entry name" value="Ferritin-like"/>
    <property type="match status" value="1"/>
</dbReference>
<evidence type="ECO:0008006" key="3">
    <source>
        <dbReference type="Google" id="ProtNLM"/>
    </source>
</evidence>
<dbReference type="Gene3D" id="1.20.5.420">
    <property type="entry name" value="Immunoglobulin FC, subunit C"/>
    <property type="match status" value="1"/>
</dbReference>
<dbReference type="Gene3D" id="1.20.1260.10">
    <property type="match status" value="1"/>
</dbReference>
<accession>A0A916J6R6</accession>